<dbReference type="InterPro" id="IPR027417">
    <property type="entry name" value="P-loop_NTPase"/>
</dbReference>
<accession>A0A067KB86</accession>
<dbReference type="Gene3D" id="1.10.8.430">
    <property type="entry name" value="Helical domain of apoptotic protease-activating factors"/>
    <property type="match status" value="1"/>
</dbReference>
<evidence type="ECO:0000313" key="10">
    <source>
        <dbReference type="Proteomes" id="UP000027138"/>
    </source>
</evidence>
<evidence type="ECO:0000256" key="3">
    <source>
        <dbReference type="ARBA" id="ARBA00022821"/>
    </source>
</evidence>
<dbReference type="Pfam" id="PF23598">
    <property type="entry name" value="LRR_14"/>
    <property type="match status" value="1"/>
</dbReference>
<dbReference type="GO" id="GO:0043531">
    <property type="term" value="F:ADP binding"/>
    <property type="evidence" value="ECO:0007669"/>
    <property type="project" value="InterPro"/>
</dbReference>
<keyword evidence="3" id="KW-0611">Plant defense</keyword>
<dbReference type="FunFam" id="1.10.10.10:FF:000322">
    <property type="entry name" value="Probable disease resistance protein At1g63360"/>
    <property type="match status" value="1"/>
</dbReference>
<proteinExistence type="predicted"/>
<dbReference type="Gene3D" id="3.40.50.300">
    <property type="entry name" value="P-loop containing nucleotide triphosphate hydrolases"/>
    <property type="match status" value="1"/>
</dbReference>
<evidence type="ECO:0000259" key="8">
    <source>
        <dbReference type="Pfam" id="PF23598"/>
    </source>
</evidence>
<dbReference type="FunFam" id="3.40.50.300:FF:001091">
    <property type="entry name" value="Probable disease resistance protein At1g61300"/>
    <property type="match status" value="1"/>
</dbReference>
<dbReference type="SUPFAM" id="SSF52540">
    <property type="entry name" value="P-loop containing nucleoside triphosphate hydrolases"/>
    <property type="match status" value="1"/>
</dbReference>
<dbReference type="AlphaFoldDB" id="A0A067KB86"/>
<feature type="domain" description="Disease resistance R13L4/SHOC-2-like LRR" evidence="8">
    <location>
        <begin position="548"/>
        <end position="876"/>
    </location>
</feature>
<dbReference type="PRINTS" id="PR00364">
    <property type="entry name" value="DISEASERSIST"/>
</dbReference>
<dbReference type="Proteomes" id="UP000027138">
    <property type="component" value="Unassembled WGS sequence"/>
</dbReference>
<feature type="domain" description="Disease resistance N-terminal" evidence="6">
    <location>
        <begin position="7"/>
        <end position="94"/>
    </location>
</feature>
<dbReference type="InterPro" id="IPR032675">
    <property type="entry name" value="LRR_dom_sf"/>
</dbReference>
<name>A0A067KB86_JATCU</name>
<reference evidence="9 10" key="1">
    <citation type="journal article" date="2014" name="PLoS ONE">
        <title>Global Analysis of Gene Expression Profiles in Physic Nut (Jatropha curcas L.) Seedlings Exposed to Salt Stress.</title>
        <authorList>
            <person name="Zhang L."/>
            <person name="Zhang C."/>
            <person name="Wu P."/>
            <person name="Chen Y."/>
            <person name="Li M."/>
            <person name="Jiang H."/>
            <person name="Wu G."/>
        </authorList>
    </citation>
    <scope>NUCLEOTIDE SEQUENCE [LARGE SCALE GENOMIC DNA]</scope>
    <source>
        <strain evidence="10">cv. GZQX0401</strain>
        <tissue evidence="9">Young leaves</tissue>
    </source>
</reference>
<evidence type="ECO:0000256" key="1">
    <source>
        <dbReference type="ARBA" id="ARBA00022737"/>
    </source>
</evidence>
<gene>
    <name evidence="9" type="ORF">JCGZ_12853</name>
</gene>
<dbReference type="Gene3D" id="1.20.5.4130">
    <property type="match status" value="1"/>
</dbReference>
<dbReference type="SUPFAM" id="SSF52058">
    <property type="entry name" value="L domain-like"/>
    <property type="match status" value="1"/>
</dbReference>
<evidence type="ECO:0000313" key="9">
    <source>
        <dbReference type="EMBL" id="KDP33397.1"/>
    </source>
</evidence>
<dbReference type="GO" id="GO:0098542">
    <property type="term" value="P:defense response to other organism"/>
    <property type="evidence" value="ECO:0007669"/>
    <property type="project" value="TreeGrafter"/>
</dbReference>
<dbReference type="Gene3D" id="1.10.10.10">
    <property type="entry name" value="Winged helix-like DNA-binding domain superfamily/Winged helix DNA-binding domain"/>
    <property type="match status" value="1"/>
</dbReference>
<feature type="domain" description="NB-ARC" evidence="5">
    <location>
        <begin position="171"/>
        <end position="346"/>
    </location>
</feature>
<dbReference type="InterPro" id="IPR058922">
    <property type="entry name" value="WHD_DRP"/>
</dbReference>
<evidence type="ECO:0000256" key="4">
    <source>
        <dbReference type="SAM" id="MobiDB-lite"/>
    </source>
</evidence>
<dbReference type="InterPro" id="IPR036388">
    <property type="entry name" value="WH-like_DNA-bd_sf"/>
</dbReference>
<evidence type="ECO:0000256" key="2">
    <source>
        <dbReference type="ARBA" id="ARBA00022741"/>
    </source>
</evidence>
<feature type="domain" description="Disease resistance protein winged helix" evidence="7">
    <location>
        <begin position="433"/>
        <end position="502"/>
    </location>
</feature>
<evidence type="ECO:0008006" key="11">
    <source>
        <dbReference type="Google" id="ProtNLM"/>
    </source>
</evidence>
<dbReference type="InterPro" id="IPR041118">
    <property type="entry name" value="Rx_N"/>
</dbReference>
<feature type="region of interest" description="Disordered" evidence="4">
    <location>
        <begin position="928"/>
        <end position="948"/>
    </location>
</feature>
<dbReference type="STRING" id="180498.A0A067KB86"/>
<dbReference type="OrthoDB" id="690341at2759"/>
<keyword evidence="1" id="KW-0677">Repeat</keyword>
<keyword evidence="10" id="KW-1185">Reference proteome</keyword>
<dbReference type="EMBL" id="KK914540">
    <property type="protein sequence ID" value="KDP33397.1"/>
    <property type="molecule type" value="Genomic_DNA"/>
</dbReference>
<dbReference type="PANTHER" id="PTHR23155">
    <property type="entry name" value="DISEASE RESISTANCE PROTEIN RP"/>
    <property type="match status" value="1"/>
</dbReference>
<dbReference type="InterPro" id="IPR055414">
    <property type="entry name" value="LRR_R13L4/SHOC2-like"/>
</dbReference>
<evidence type="ECO:0000259" key="7">
    <source>
        <dbReference type="Pfam" id="PF23559"/>
    </source>
</evidence>
<feature type="compositionally biased region" description="Basic and acidic residues" evidence="4">
    <location>
        <begin position="935"/>
        <end position="948"/>
    </location>
</feature>
<organism evidence="9 10">
    <name type="scientific">Jatropha curcas</name>
    <name type="common">Barbados nut</name>
    <dbReference type="NCBI Taxonomy" id="180498"/>
    <lineage>
        <taxon>Eukaryota</taxon>
        <taxon>Viridiplantae</taxon>
        <taxon>Streptophyta</taxon>
        <taxon>Embryophyta</taxon>
        <taxon>Tracheophyta</taxon>
        <taxon>Spermatophyta</taxon>
        <taxon>Magnoliopsida</taxon>
        <taxon>eudicotyledons</taxon>
        <taxon>Gunneridae</taxon>
        <taxon>Pentapetalae</taxon>
        <taxon>rosids</taxon>
        <taxon>fabids</taxon>
        <taxon>Malpighiales</taxon>
        <taxon>Euphorbiaceae</taxon>
        <taxon>Crotonoideae</taxon>
        <taxon>Jatropheae</taxon>
        <taxon>Jatropha</taxon>
    </lineage>
</organism>
<keyword evidence="2" id="KW-0547">Nucleotide-binding</keyword>
<dbReference type="Pfam" id="PF23559">
    <property type="entry name" value="WHD_DRP"/>
    <property type="match status" value="1"/>
</dbReference>
<protein>
    <recommendedName>
        <fullName evidence="11">NB-ARC domain-containing protein</fullName>
    </recommendedName>
</protein>
<dbReference type="CDD" id="cd14798">
    <property type="entry name" value="RX-CC_like"/>
    <property type="match status" value="1"/>
</dbReference>
<dbReference type="InterPro" id="IPR038005">
    <property type="entry name" value="RX-like_CC"/>
</dbReference>
<dbReference type="Pfam" id="PF00931">
    <property type="entry name" value="NB-ARC"/>
    <property type="match status" value="1"/>
</dbReference>
<evidence type="ECO:0000259" key="5">
    <source>
        <dbReference type="Pfam" id="PF00931"/>
    </source>
</evidence>
<dbReference type="Pfam" id="PF18052">
    <property type="entry name" value="Rx_N"/>
    <property type="match status" value="1"/>
</dbReference>
<evidence type="ECO:0000259" key="6">
    <source>
        <dbReference type="Pfam" id="PF18052"/>
    </source>
</evidence>
<dbReference type="InterPro" id="IPR042197">
    <property type="entry name" value="Apaf_helical"/>
</dbReference>
<dbReference type="PANTHER" id="PTHR23155:SF1205">
    <property type="entry name" value="DISEASE RESISTANCE PROTEIN RPM1"/>
    <property type="match status" value="1"/>
</dbReference>
<dbReference type="InterPro" id="IPR044974">
    <property type="entry name" value="Disease_R_plants"/>
</dbReference>
<sequence length="948" mass="109742">MAEYAALPFLLDKLYSLLQGGVQHFDGVHEEVDFIRSKLEYMRTFYRAAITREKMEPELEMFVGKLRDVIFIIEDILNQLTPQDANNNGHGFCSFPRKMSSSFKKQTAYRRYAAHIHEIKLEVDMILDRLQKNEILEKDKGSTSSSAIETLRDYREQALLLDEHELVGIEEPRKQLIDWLVDGDSKLKVIAIGGMGGLGKTTVAKKVYDDPRVKKHFQFHVWITVSELFKIDDLLKDILQQLYAEIKQLVPREVETMKTNQLKEIVKKFLWQSLYILVLDDVWTVGAWNSIKSVLPRGNGGRVMLTTRNAAVASSSSKEFNGHNFNLKPLSWKESEELFFRRTFKEDICPPHLQKVSQSILGKCEGLPLAIIAISGLLITKNKNLTDEWEMVNRSLGAELRDNNEIEFMKEILSLSYEKLPYNVKSCFLYLSIFPENHPIECVRLIRLWVAERFAEAVEGRTAEEVAEGYLKLLWERNLIQVAEKRSDGRVKKCRVHDILHRISILKSRGQNFAAIAKQQDDIWSETIRRLSVHNTLQNMQQIENVRQIRSLFMFGLTNPLSSVSTSVPESFKMLNVLDLQGAPLEKFPSEIVKLSFLRYLSLRNTKVEIIPPSIGKLRNLQTLDLKQSYVSKLPSTILKLKKLRHLLVYRYIIEPYAHFNYKYGFEAPLTIGDLQSLQKLCFIEAKKESPITMTELGRLKELRRLGIIKLRREDGKDLCFSIEKLDKLRALSITAVKEEEVIDLQCKISPPPHLKRLYLTGRLEKLPEWILLAHSLVKLFIKGSRLKQDPFEHLQNLLNLIHLELLQVFDGEVVTFASGGFQKLQILGLDKFNDLKSIDVEKGAMPRLEKLIIQRCNSLRKVPSGIEYLTKLKVLEFFEMPEELIGTLRPNEQGEDYFRVAHIPQVYSTYWSERRVWDIHLGRYCEGESSSNPRVEKNSHEPLDCWK</sequence>
<dbReference type="Gene3D" id="3.80.10.10">
    <property type="entry name" value="Ribonuclease Inhibitor"/>
    <property type="match status" value="1"/>
</dbReference>
<dbReference type="InterPro" id="IPR002182">
    <property type="entry name" value="NB-ARC"/>
</dbReference>